<reference evidence="1 2" key="1">
    <citation type="submission" date="2019-02" db="EMBL/GenBank/DDBJ databases">
        <title>Apibacter muscae sp. nov.: a novel member of the house fly microbiota.</title>
        <authorList>
            <person name="Park R."/>
        </authorList>
    </citation>
    <scope>NUCLEOTIDE SEQUENCE [LARGE SCALE GENOMIC DNA]</scope>
    <source>
        <strain evidence="1 2">AL1</strain>
    </source>
</reference>
<gene>
    <name evidence="1" type="ORF">ETU09_09685</name>
</gene>
<dbReference type="EMBL" id="SELH01000025">
    <property type="protein sequence ID" value="TWP26822.1"/>
    <property type="molecule type" value="Genomic_DNA"/>
</dbReference>
<sequence>MSNKIIACLFSILTLFILTSCNKKTKIFEENFSNNSNRWDTLTSVYISNEIKNNQLVMSNQLDNILNSSLIRLDFLKTEEKYSISSILIFDKFYGNHGLGGLILFSDSKDNPKNFVFFGINSQNEIVISEENASSNFSKVYYKQKNQAYKQDETNVFKLKYLDNHWQFLVNNKPIVTIQNQLKNNYYMGFGAINCQLTSNQIIIESE</sequence>
<dbReference type="Proteomes" id="UP000319499">
    <property type="component" value="Unassembled WGS sequence"/>
</dbReference>
<name>A0A563D9P7_9FLAO</name>
<comment type="caution">
    <text evidence="1">The sequence shown here is derived from an EMBL/GenBank/DDBJ whole genome shotgun (WGS) entry which is preliminary data.</text>
</comment>
<dbReference type="PROSITE" id="PS51257">
    <property type="entry name" value="PROKAR_LIPOPROTEIN"/>
    <property type="match status" value="1"/>
</dbReference>
<dbReference type="AlphaFoldDB" id="A0A563D9P7"/>
<dbReference type="RefSeq" id="WP_146293378.1">
    <property type="nucleotide sequence ID" value="NZ_SELH01000025.1"/>
</dbReference>
<evidence type="ECO:0000313" key="2">
    <source>
        <dbReference type="Proteomes" id="UP000319499"/>
    </source>
</evidence>
<organism evidence="1 2">
    <name type="scientific">Apibacter muscae</name>
    <dbReference type="NCBI Taxonomy" id="2509004"/>
    <lineage>
        <taxon>Bacteria</taxon>
        <taxon>Pseudomonadati</taxon>
        <taxon>Bacteroidota</taxon>
        <taxon>Flavobacteriia</taxon>
        <taxon>Flavobacteriales</taxon>
        <taxon>Weeksellaceae</taxon>
        <taxon>Apibacter</taxon>
    </lineage>
</organism>
<evidence type="ECO:0000313" key="1">
    <source>
        <dbReference type="EMBL" id="TWP26822.1"/>
    </source>
</evidence>
<protein>
    <recommendedName>
        <fullName evidence="3">DUF1080 domain-containing protein</fullName>
    </recommendedName>
</protein>
<dbReference type="Gene3D" id="2.60.120.560">
    <property type="entry name" value="Exo-inulinase, domain 1"/>
    <property type="match status" value="1"/>
</dbReference>
<evidence type="ECO:0008006" key="3">
    <source>
        <dbReference type="Google" id="ProtNLM"/>
    </source>
</evidence>
<accession>A0A563D9P7</accession>
<dbReference type="OrthoDB" id="1453693at2"/>
<proteinExistence type="predicted"/>
<keyword evidence="2" id="KW-1185">Reference proteome</keyword>